<evidence type="ECO:0000256" key="15">
    <source>
        <dbReference type="ARBA" id="ARBA00023128"/>
    </source>
</evidence>
<evidence type="ECO:0000256" key="7">
    <source>
        <dbReference type="ARBA" id="ARBA00022660"/>
    </source>
</evidence>
<keyword evidence="6" id="KW-0813">Transport</keyword>
<name>A0A343C323_9COLE</name>
<reference evidence="20" key="1">
    <citation type="submission" date="2016-04" db="EMBL/GenBank/DDBJ databases">
        <title>Mitochondria of beetle species.</title>
        <authorList>
            <person name="Hunter A."/>
            <person name="Moriniere J."/>
            <person name="Tang P."/>
            <person name="Linard B."/>
            <person name="Crampton-Platt A."/>
            <person name="Vogler A.P."/>
        </authorList>
    </citation>
    <scope>NUCLEOTIDE SEQUENCE</scope>
</reference>
<dbReference type="PRINTS" id="PR01436">
    <property type="entry name" value="NADHDHGNASE2"/>
</dbReference>
<evidence type="ECO:0000313" key="20">
    <source>
        <dbReference type="EMBL" id="ARH54416.1"/>
    </source>
</evidence>
<protein>
    <recommendedName>
        <fullName evidence="5 18">NADH-ubiquinone oxidoreductase chain 2</fullName>
        <ecNumber evidence="4 18">7.1.1.2</ecNumber>
    </recommendedName>
</protein>
<keyword evidence="12 18" id="KW-1133">Transmembrane helix</keyword>
<keyword evidence="15 18" id="KW-0496">Mitochondrion</keyword>
<dbReference type="GO" id="GO:0006120">
    <property type="term" value="P:mitochondrial electron transport, NADH to ubiquinone"/>
    <property type="evidence" value="ECO:0007669"/>
    <property type="project" value="InterPro"/>
</dbReference>
<evidence type="ECO:0000259" key="19">
    <source>
        <dbReference type="Pfam" id="PF00361"/>
    </source>
</evidence>
<evidence type="ECO:0000256" key="8">
    <source>
        <dbReference type="ARBA" id="ARBA00022692"/>
    </source>
</evidence>
<dbReference type="GO" id="GO:0008137">
    <property type="term" value="F:NADH dehydrogenase (ubiquinone) activity"/>
    <property type="evidence" value="ECO:0007669"/>
    <property type="project" value="UniProtKB-EC"/>
</dbReference>
<evidence type="ECO:0000256" key="6">
    <source>
        <dbReference type="ARBA" id="ARBA00022448"/>
    </source>
</evidence>
<keyword evidence="13 18" id="KW-0520">NAD</keyword>
<dbReference type="Pfam" id="PF00361">
    <property type="entry name" value="Proton_antipo_M"/>
    <property type="match status" value="1"/>
</dbReference>
<keyword evidence="8 18" id="KW-0812">Transmembrane</keyword>
<feature type="transmembrane region" description="Helical" evidence="18">
    <location>
        <begin position="59"/>
        <end position="77"/>
    </location>
</feature>
<sequence length="338" mass="39410">MFPLNKLLFLNFMMLGTFIAISSYSWLGMWMGLEINLLCIIPLMNNKYIPISSESSLKYFITQSLASTILLYSLILMSKNLNFYYFVDFNYLMLLNLSLFIKMGAAPFHFWFPEIIDGLDWFSSFLILTWQKIAPMMILLSNISSLKFIIFVIISSMLIGGIQGLNQTSMRKILAYSSINHIGWMISSLLLTFFVWFVYFMIYSLISLVIILILSYYQIYHLNQFISQFSFNSLLKLNLSLNFLSLGGLPPFLGFFPKWLVINSLSSAGFVYLPVFMVILTLITLYYYVRLILSSLMLDFYKFNFVKISNFKLSIHFFVFNMVNLMGLLLIIFFYTNS</sequence>
<evidence type="ECO:0000256" key="14">
    <source>
        <dbReference type="ARBA" id="ARBA00023075"/>
    </source>
</evidence>
<dbReference type="PANTHER" id="PTHR46552">
    <property type="entry name" value="NADH-UBIQUINONE OXIDOREDUCTASE CHAIN 2"/>
    <property type="match status" value="1"/>
</dbReference>
<evidence type="ECO:0000256" key="5">
    <source>
        <dbReference type="ARBA" id="ARBA00021008"/>
    </source>
</evidence>
<evidence type="ECO:0000256" key="9">
    <source>
        <dbReference type="ARBA" id="ARBA00022792"/>
    </source>
</evidence>
<evidence type="ECO:0000256" key="13">
    <source>
        <dbReference type="ARBA" id="ARBA00023027"/>
    </source>
</evidence>
<feature type="transmembrane region" description="Helical" evidence="18">
    <location>
        <begin position="173"/>
        <end position="194"/>
    </location>
</feature>
<comment type="subcellular location">
    <subcellularLocation>
        <location evidence="2 18">Mitochondrion inner membrane</location>
        <topology evidence="2 18">Multi-pass membrane protein</topology>
    </subcellularLocation>
</comment>
<comment type="function">
    <text evidence="18">Core subunit of the mitochondrial membrane respiratory chain NADH dehydrogenase (Complex I) which catalyzes electron transfer from NADH through the respiratory chain, using ubiquinone as an electron acceptor. Essential for the catalytic activity and assembly of complex I.</text>
</comment>
<feature type="domain" description="NADH:quinone oxidoreductase/Mrp antiporter transmembrane" evidence="19">
    <location>
        <begin position="23"/>
        <end position="284"/>
    </location>
</feature>
<dbReference type="EMBL" id="KX087303">
    <property type="protein sequence ID" value="ARH54416.1"/>
    <property type="molecule type" value="Genomic_DNA"/>
</dbReference>
<dbReference type="PANTHER" id="PTHR46552:SF1">
    <property type="entry name" value="NADH-UBIQUINONE OXIDOREDUCTASE CHAIN 2"/>
    <property type="match status" value="1"/>
</dbReference>
<comment type="similarity">
    <text evidence="3 18">Belongs to the complex I subunit 2 family.</text>
</comment>
<feature type="transmembrane region" description="Helical" evidence="18">
    <location>
        <begin position="89"/>
        <end position="113"/>
    </location>
</feature>
<geneLocation type="mitochondrion" evidence="20"/>
<feature type="transmembrane region" description="Helical" evidence="18">
    <location>
        <begin position="7"/>
        <end position="27"/>
    </location>
</feature>
<feature type="transmembrane region" description="Helical" evidence="18">
    <location>
        <begin position="313"/>
        <end position="335"/>
    </location>
</feature>
<keyword evidence="7 18" id="KW-0679">Respiratory chain</keyword>
<evidence type="ECO:0000256" key="3">
    <source>
        <dbReference type="ARBA" id="ARBA00007012"/>
    </source>
</evidence>
<evidence type="ECO:0000256" key="17">
    <source>
        <dbReference type="ARBA" id="ARBA00049551"/>
    </source>
</evidence>
<dbReference type="GO" id="GO:0005743">
    <property type="term" value="C:mitochondrial inner membrane"/>
    <property type="evidence" value="ECO:0007669"/>
    <property type="project" value="UniProtKB-SubCell"/>
</dbReference>
<feature type="transmembrane region" description="Helical" evidence="18">
    <location>
        <begin position="200"/>
        <end position="219"/>
    </location>
</feature>
<keyword evidence="16 18" id="KW-0472">Membrane</keyword>
<proteinExistence type="inferred from homology"/>
<keyword evidence="11 18" id="KW-0249">Electron transport</keyword>
<comment type="function">
    <text evidence="1">Core subunit of the mitochondrial membrane respiratory chain NADH dehydrogenase (Complex I) that is believed to belong to the minimal assembly required for catalysis. Complex I functions in the transfer of electrons from NADH to the respiratory chain. The immediate electron acceptor for the enzyme is believed to be ubiquinone.</text>
</comment>
<dbReference type="AlphaFoldDB" id="A0A343C323"/>
<feature type="transmembrane region" description="Helical" evidence="18">
    <location>
        <begin position="133"/>
        <end position="161"/>
    </location>
</feature>
<evidence type="ECO:0000256" key="2">
    <source>
        <dbReference type="ARBA" id="ARBA00004448"/>
    </source>
</evidence>
<accession>A0A343C323</accession>
<evidence type="ECO:0000256" key="12">
    <source>
        <dbReference type="ARBA" id="ARBA00022989"/>
    </source>
</evidence>
<evidence type="ECO:0000256" key="16">
    <source>
        <dbReference type="ARBA" id="ARBA00023136"/>
    </source>
</evidence>
<keyword evidence="14 18" id="KW-0830">Ubiquinone</keyword>
<evidence type="ECO:0000256" key="18">
    <source>
        <dbReference type="RuleBase" id="RU003403"/>
    </source>
</evidence>
<feature type="transmembrane region" description="Helical" evidence="18">
    <location>
        <begin position="269"/>
        <end position="293"/>
    </location>
</feature>
<dbReference type="EC" id="7.1.1.2" evidence="4 18"/>
<evidence type="ECO:0000256" key="10">
    <source>
        <dbReference type="ARBA" id="ARBA00022967"/>
    </source>
</evidence>
<dbReference type="InterPro" id="IPR050175">
    <property type="entry name" value="Complex_I_Subunit_2"/>
</dbReference>
<comment type="catalytic activity">
    <reaction evidence="17 18">
        <text>a ubiquinone + NADH + 5 H(+)(in) = a ubiquinol + NAD(+) + 4 H(+)(out)</text>
        <dbReference type="Rhea" id="RHEA:29091"/>
        <dbReference type="Rhea" id="RHEA-COMP:9565"/>
        <dbReference type="Rhea" id="RHEA-COMP:9566"/>
        <dbReference type="ChEBI" id="CHEBI:15378"/>
        <dbReference type="ChEBI" id="CHEBI:16389"/>
        <dbReference type="ChEBI" id="CHEBI:17976"/>
        <dbReference type="ChEBI" id="CHEBI:57540"/>
        <dbReference type="ChEBI" id="CHEBI:57945"/>
        <dbReference type="EC" id="7.1.1.2"/>
    </reaction>
</comment>
<keyword evidence="10 18" id="KW-1278">Translocase</keyword>
<keyword evidence="9 18" id="KW-0999">Mitochondrion inner membrane</keyword>
<evidence type="ECO:0000256" key="11">
    <source>
        <dbReference type="ARBA" id="ARBA00022982"/>
    </source>
</evidence>
<evidence type="ECO:0000256" key="1">
    <source>
        <dbReference type="ARBA" id="ARBA00003257"/>
    </source>
</evidence>
<evidence type="ECO:0000256" key="4">
    <source>
        <dbReference type="ARBA" id="ARBA00012944"/>
    </source>
</evidence>
<dbReference type="InterPro" id="IPR003917">
    <property type="entry name" value="NADH_UbQ_OxRdtase_chain2"/>
</dbReference>
<feature type="transmembrane region" description="Helical" evidence="18">
    <location>
        <begin position="239"/>
        <end position="257"/>
    </location>
</feature>
<organism evidence="20">
    <name type="scientific">Lasioderma redtenbacheri</name>
    <dbReference type="NCBI Taxonomy" id="1587376"/>
    <lineage>
        <taxon>Eukaryota</taxon>
        <taxon>Metazoa</taxon>
        <taxon>Ecdysozoa</taxon>
        <taxon>Arthropoda</taxon>
        <taxon>Hexapoda</taxon>
        <taxon>Insecta</taxon>
        <taxon>Pterygota</taxon>
        <taxon>Neoptera</taxon>
        <taxon>Endopterygota</taxon>
        <taxon>Coleoptera</taxon>
        <taxon>Polyphaga</taxon>
        <taxon>Bostrichiformia</taxon>
        <taxon>Ptinidae</taxon>
        <taxon>Xyletininae</taxon>
        <taxon>Lasioderma</taxon>
    </lineage>
</organism>
<dbReference type="InterPro" id="IPR001750">
    <property type="entry name" value="ND/Mrp_TM"/>
</dbReference>
<gene>
    <name evidence="20" type="primary">nad2</name>
</gene>